<protein>
    <submittedName>
        <fullName evidence="2">Amidase family protein</fullName>
    </submittedName>
</protein>
<proteinExistence type="predicted"/>
<dbReference type="RefSeq" id="WP_263608734.1">
    <property type="nucleotide sequence ID" value="NZ_JAOVQM010000006.1"/>
</dbReference>
<gene>
    <name evidence="2" type="ORF">N7548_06875</name>
</gene>
<evidence type="ECO:0000313" key="3">
    <source>
        <dbReference type="Proteomes" id="UP001177160"/>
    </source>
</evidence>
<dbReference type="Gene3D" id="3.90.1300.10">
    <property type="entry name" value="Amidase signature (AS) domain"/>
    <property type="match status" value="1"/>
</dbReference>
<dbReference type="PANTHER" id="PTHR42678">
    <property type="entry name" value="AMIDASE"/>
    <property type="match status" value="1"/>
</dbReference>
<dbReference type="InterPro" id="IPR036928">
    <property type="entry name" value="AS_sf"/>
</dbReference>
<evidence type="ECO:0000313" key="2">
    <source>
        <dbReference type="EMBL" id="MCV2232544.1"/>
    </source>
</evidence>
<reference evidence="2" key="1">
    <citation type="submission" date="2022-09" db="EMBL/GenBank/DDBJ databases">
        <title>Novel Mycoplasma species identified in domestic and wild animals.</title>
        <authorList>
            <person name="Volokhov D.V."/>
            <person name="Furtak V.A."/>
            <person name="Zagorodnyaya T.A."/>
        </authorList>
    </citation>
    <scope>NUCLEOTIDE SEQUENCE</scope>
    <source>
        <strain evidence="2">Oakley</strain>
    </source>
</reference>
<dbReference type="PANTHER" id="PTHR42678:SF34">
    <property type="entry name" value="OS04G0183300 PROTEIN"/>
    <property type="match status" value="1"/>
</dbReference>
<sequence length="450" mass="50118">MDLKTCISKLNHQEISSVELVQLAIQKHQENLDKNAIGSIWADALKWAEKLDEERKNGHVRSALHGIPIAIKDNILFNDGTPTTCNSYAFHDFIPPFNASIVDKLLEAGIIPLFKANLSEFAYFMSDEDMPSGYGSMHGQVKHPFDETIDPYGSSTGSAVSVKLGIIPISIGSETNGSLMAPAYQCQIVSFKPTFGRVSKYGIIPISHTQDTAGPMGNTVFDCALLMDVLSFADTNDPDTLKHVHKPVSLALDKPLKPSKVGLLSLSNYPYDEDSKKVYEQTKTRLVSMGHTVVEFSTEYPNMDNNPTLKIEFKANMNGFLERVKGHTPHQTLSDIIEFNQKHTERCLKYGQSLLIQSNETDGDLNGAFYLEKRADLLDKAGYLERIMIEQDLIAVASPFWLSYAPIYGNPSVCIPEGIYSGKPKAMVFVGKKDDDETLLRLCHQYERQK</sequence>
<dbReference type="Proteomes" id="UP001177160">
    <property type="component" value="Unassembled WGS sequence"/>
</dbReference>
<dbReference type="InterPro" id="IPR023631">
    <property type="entry name" value="Amidase_dom"/>
</dbReference>
<name>A0ABT2Y729_9MOLU</name>
<dbReference type="SUPFAM" id="SSF75304">
    <property type="entry name" value="Amidase signature (AS) enzymes"/>
    <property type="match status" value="1"/>
</dbReference>
<organism evidence="2 3">
    <name type="scientific">Paracholeplasma manati</name>
    <dbReference type="NCBI Taxonomy" id="591373"/>
    <lineage>
        <taxon>Bacteria</taxon>
        <taxon>Bacillati</taxon>
        <taxon>Mycoplasmatota</taxon>
        <taxon>Mollicutes</taxon>
        <taxon>Acholeplasmatales</taxon>
        <taxon>Acholeplasmataceae</taxon>
        <taxon>Paracholeplasma</taxon>
    </lineage>
</organism>
<accession>A0ABT2Y729</accession>
<comment type="caution">
    <text evidence="2">The sequence shown here is derived from an EMBL/GenBank/DDBJ whole genome shotgun (WGS) entry which is preliminary data.</text>
</comment>
<keyword evidence="3" id="KW-1185">Reference proteome</keyword>
<dbReference type="EMBL" id="JAOVQM010000006">
    <property type="protein sequence ID" value="MCV2232544.1"/>
    <property type="molecule type" value="Genomic_DNA"/>
</dbReference>
<feature type="domain" description="Amidase" evidence="1">
    <location>
        <begin position="20"/>
        <end position="377"/>
    </location>
</feature>
<dbReference type="Pfam" id="PF01425">
    <property type="entry name" value="Amidase"/>
    <property type="match status" value="1"/>
</dbReference>
<evidence type="ECO:0000259" key="1">
    <source>
        <dbReference type="Pfam" id="PF01425"/>
    </source>
</evidence>